<dbReference type="InterPro" id="IPR000391">
    <property type="entry name" value="Rng_hydr_dOase-bsu"/>
</dbReference>
<organism evidence="3 4">
    <name type="scientific">Brevibacterium aurantiacum</name>
    <dbReference type="NCBI Taxonomy" id="273384"/>
    <lineage>
        <taxon>Bacteria</taxon>
        <taxon>Bacillati</taxon>
        <taxon>Actinomycetota</taxon>
        <taxon>Actinomycetes</taxon>
        <taxon>Micrococcales</taxon>
        <taxon>Brevibacteriaceae</taxon>
        <taxon>Brevibacterium</taxon>
    </lineage>
</organism>
<dbReference type="AlphaFoldDB" id="A0A3T0DLG1"/>
<dbReference type="EMBL" id="CP025334">
    <property type="protein sequence ID" value="AZT95906.1"/>
    <property type="molecule type" value="Genomic_DNA"/>
</dbReference>
<dbReference type="SUPFAM" id="SSF54427">
    <property type="entry name" value="NTF2-like"/>
    <property type="match status" value="1"/>
</dbReference>
<accession>A0A3T0DLG1</accession>
<dbReference type="GO" id="GO:0019380">
    <property type="term" value="P:3-phenylpropionate catabolic process"/>
    <property type="evidence" value="ECO:0007669"/>
    <property type="project" value="TreeGrafter"/>
</dbReference>
<dbReference type="GO" id="GO:0051213">
    <property type="term" value="F:dioxygenase activity"/>
    <property type="evidence" value="ECO:0007669"/>
    <property type="project" value="UniProtKB-KW"/>
</dbReference>
<name>A0A3T0DLG1_BREAU</name>
<comment type="similarity">
    <text evidence="1">Belongs to the bacterial ring-hydroxylating dioxygenase beta subunit family.</text>
</comment>
<evidence type="ECO:0000313" key="4">
    <source>
        <dbReference type="Proteomes" id="UP000282731"/>
    </source>
</evidence>
<gene>
    <name evidence="3" type="primary">benB</name>
    <name evidence="3" type="ORF">CXR27_01930</name>
</gene>
<dbReference type="NCBIfam" id="TIGR03232">
    <property type="entry name" value="benzo_1_2_benB"/>
    <property type="match status" value="1"/>
</dbReference>
<reference evidence="3 4" key="1">
    <citation type="submission" date="2017-12" db="EMBL/GenBank/DDBJ databases">
        <authorList>
            <person name="Levesque S."/>
        </authorList>
    </citation>
    <scope>NUCLEOTIDE SEQUENCE [LARGE SCALE GENOMIC DNA]</scope>
    <source>
        <strain evidence="3 4">SMQ-1420</strain>
    </source>
</reference>
<evidence type="ECO:0000256" key="2">
    <source>
        <dbReference type="ARBA" id="ARBA00023002"/>
    </source>
</evidence>
<dbReference type="CDD" id="cd00667">
    <property type="entry name" value="ring_hydroxylating_dioxygenases_beta"/>
    <property type="match status" value="1"/>
</dbReference>
<keyword evidence="2" id="KW-0560">Oxidoreductase</keyword>
<sequence length="177" mass="20759">MTTTAPATKSALIVDPETSEWIRQFLYREARLLDEWNLEEWLECYHPDAPFWMPAWDVDDTLTTDPQNEISLIWYPNRSGLEDRVFRIRTDRSAATSMPEPRTEHNISGVEFLSRDGDTVEARFSWTTHYYRYQSTLTYYGHSLYTLDISGQSPVITAKKVILKNDTVHQLIDIYMI</sequence>
<dbReference type="Proteomes" id="UP000282731">
    <property type="component" value="Chromosome"/>
</dbReference>
<evidence type="ECO:0000313" key="3">
    <source>
        <dbReference type="EMBL" id="AZT95906.1"/>
    </source>
</evidence>
<reference evidence="3 4" key="2">
    <citation type="submission" date="2019-01" db="EMBL/GenBank/DDBJ databases">
        <title>Comparative genomic analysis of Brevibacterium aurantiacum sheds light on its evolution and its adaptation to smear-ripened cheeses.</title>
        <authorList>
            <person name="Moineau S."/>
        </authorList>
    </citation>
    <scope>NUCLEOTIDE SEQUENCE [LARGE SCALE GENOMIC DNA]</scope>
    <source>
        <strain evidence="3 4">SMQ-1420</strain>
    </source>
</reference>
<dbReference type="PANTHER" id="PTHR41534:SF1">
    <property type="entry name" value="BLR3401 PROTEIN"/>
    <property type="match status" value="1"/>
</dbReference>
<dbReference type="Gene3D" id="3.10.450.50">
    <property type="match status" value="1"/>
</dbReference>
<evidence type="ECO:0000256" key="1">
    <source>
        <dbReference type="ARBA" id="ARBA00009570"/>
    </source>
</evidence>
<dbReference type="PANTHER" id="PTHR41534">
    <property type="entry name" value="BLR3401 PROTEIN"/>
    <property type="match status" value="1"/>
</dbReference>
<dbReference type="RefSeq" id="WP_127361830.1">
    <property type="nucleotide sequence ID" value="NZ_CP025334.1"/>
</dbReference>
<dbReference type="Pfam" id="PF00866">
    <property type="entry name" value="Ring_hydroxyl_B"/>
    <property type="match status" value="1"/>
</dbReference>
<protein>
    <submittedName>
        <fullName evidence="3">Benzoate 1,2-dioxygenase small subunit</fullName>
    </submittedName>
</protein>
<keyword evidence="3" id="KW-0223">Dioxygenase</keyword>
<proteinExistence type="inferred from homology"/>
<dbReference type="InterPro" id="IPR017641">
    <property type="entry name" value="Benzo_1-2-diOase_ssu"/>
</dbReference>
<dbReference type="InterPro" id="IPR032710">
    <property type="entry name" value="NTF2-like_dom_sf"/>
</dbReference>